<keyword evidence="2" id="KW-1185">Reference proteome</keyword>
<dbReference type="GeneID" id="68615120"/>
<accession>A0AAV3UBP0</accession>
<evidence type="ECO:0008006" key="3">
    <source>
        <dbReference type="Google" id="ProtNLM"/>
    </source>
</evidence>
<evidence type="ECO:0000313" key="1">
    <source>
        <dbReference type="EMBL" id="GAA5041757.1"/>
    </source>
</evidence>
<sequence>MTVEQTKHVCDECGYSFRTLSALRLHDCVERRNVIETDGLTSSEIAERVVDHVSTCERCGHLHRGSFTRENNLTDGDTFTLRFACERCEYANENTAVLDREER</sequence>
<dbReference type="Proteomes" id="UP001501729">
    <property type="component" value="Unassembled WGS sequence"/>
</dbReference>
<gene>
    <name evidence="1" type="ORF">GCM10025751_04290</name>
</gene>
<comment type="caution">
    <text evidence="1">The sequence shown here is derived from an EMBL/GenBank/DDBJ whole genome shotgun (WGS) entry which is preliminary data.</text>
</comment>
<dbReference type="EMBL" id="BAABKX010000001">
    <property type="protein sequence ID" value="GAA5041757.1"/>
    <property type="molecule type" value="Genomic_DNA"/>
</dbReference>
<reference evidence="1 2" key="1">
    <citation type="journal article" date="2019" name="Int. J. Syst. Evol. Microbiol.">
        <title>The Global Catalogue of Microorganisms (GCM) 10K type strain sequencing project: providing services to taxonomists for standard genome sequencing and annotation.</title>
        <authorList>
            <consortium name="The Broad Institute Genomics Platform"/>
            <consortium name="The Broad Institute Genome Sequencing Center for Infectious Disease"/>
            <person name="Wu L."/>
            <person name="Ma J."/>
        </authorList>
    </citation>
    <scope>NUCLEOTIDE SEQUENCE [LARGE SCALE GENOMIC DNA]</scope>
    <source>
        <strain evidence="1 2">JCM 17504</strain>
    </source>
</reference>
<organism evidence="1 2">
    <name type="scientific">Haladaptatus pallidirubidus</name>
    <dbReference type="NCBI Taxonomy" id="1008152"/>
    <lineage>
        <taxon>Archaea</taxon>
        <taxon>Methanobacteriati</taxon>
        <taxon>Methanobacteriota</taxon>
        <taxon>Stenosarchaea group</taxon>
        <taxon>Halobacteria</taxon>
        <taxon>Halobacteriales</taxon>
        <taxon>Haladaptataceae</taxon>
        <taxon>Haladaptatus</taxon>
    </lineage>
</organism>
<protein>
    <recommendedName>
        <fullName evidence="3">C2H2-type domain-containing protein</fullName>
    </recommendedName>
</protein>
<dbReference type="RefSeq" id="WP_227775231.1">
    <property type="nucleotide sequence ID" value="NZ_BAABKX010000001.1"/>
</dbReference>
<proteinExistence type="predicted"/>
<dbReference type="AlphaFoldDB" id="A0AAV3UBP0"/>
<name>A0AAV3UBP0_9EURY</name>
<evidence type="ECO:0000313" key="2">
    <source>
        <dbReference type="Proteomes" id="UP001501729"/>
    </source>
</evidence>